<evidence type="ECO:0000313" key="7">
    <source>
        <dbReference type="EMBL" id="MDG0792752.1"/>
    </source>
</evidence>
<comment type="caution">
    <text evidence="7">The sequence shown here is derived from an EMBL/GenBank/DDBJ whole genome shotgun (WGS) entry which is preliminary data.</text>
</comment>
<keyword evidence="4 6" id="KW-1133">Transmembrane helix</keyword>
<feature type="transmembrane region" description="Helical" evidence="6">
    <location>
        <begin position="123"/>
        <end position="141"/>
    </location>
</feature>
<gene>
    <name evidence="7" type="ORF">OMP38_19145</name>
</gene>
<dbReference type="GO" id="GO:0005886">
    <property type="term" value="C:plasma membrane"/>
    <property type="evidence" value="ECO:0007669"/>
    <property type="project" value="UniProtKB-SubCell"/>
</dbReference>
<evidence type="ECO:0000256" key="3">
    <source>
        <dbReference type="ARBA" id="ARBA00022692"/>
    </source>
</evidence>
<keyword evidence="8" id="KW-1185">Reference proteome</keyword>
<dbReference type="InterPro" id="IPR010343">
    <property type="entry name" value="ArAE_1"/>
</dbReference>
<feature type="transmembrane region" description="Helical" evidence="6">
    <location>
        <begin position="60"/>
        <end position="91"/>
    </location>
</feature>
<evidence type="ECO:0000256" key="2">
    <source>
        <dbReference type="ARBA" id="ARBA00022475"/>
    </source>
</evidence>
<reference evidence="7 8" key="1">
    <citation type="submission" date="2022-10" db="EMBL/GenBank/DDBJ databases">
        <title>Comparative genomic analysis of Cohnella hashimotonis sp. nov., isolated from the International Space Station.</title>
        <authorList>
            <person name="Simpson A."/>
            <person name="Venkateswaran K."/>
        </authorList>
    </citation>
    <scope>NUCLEOTIDE SEQUENCE [LARGE SCALE GENOMIC DNA]</scope>
    <source>
        <strain evidence="7 8">DSM 18997</strain>
    </source>
</reference>
<keyword evidence="5 6" id="KW-0472">Membrane</keyword>
<evidence type="ECO:0000313" key="8">
    <source>
        <dbReference type="Proteomes" id="UP001153387"/>
    </source>
</evidence>
<comment type="subcellular location">
    <subcellularLocation>
        <location evidence="1">Cell membrane</location>
        <topology evidence="1">Multi-pass membrane protein</topology>
    </subcellularLocation>
</comment>
<dbReference type="Pfam" id="PF06081">
    <property type="entry name" value="ArAE_1"/>
    <property type="match status" value="1"/>
</dbReference>
<name>A0A9X4KLP9_9BACL</name>
<protein>
    <submittedName>
        <fullName evidence="7">Aromatic acid exporter family protein</fullName>
    </submittedName>
</protein>
<organism evidence="7 8">
    <name type="scientific">Cohnella ginsengisoli</name>
    <dbReference type="NCBI Taxonomy" id="425004"/>
    <lineage>
        <taxon>Bacteria</taxon>
        <taxon>Bacillati</taxon>
        <taxon>Bacillota</taxon>
        <taxon>Bacilli</taxon>
        <taxon>Bacillales</taxon>
        <taxon>Paenibacillaceae</taxon>
        <taxon>Cohnella</taxon>
    </lineage>
</organism>
<feature type="transmembrane region" description="Helical" evidence="6">
    <location>
        <begin position="12"/>
        <end position="40"/>
    </location>
</feature>
<dbReference type="InterPro" id="IPR052984">
    <property type="entry name" value="UPF0421"/>
</dbReference>
<keyword evidence="2" id="KW-1003">Cell membrane</keyword>
<dbReference type="AlphaFoldDB" id="A0A9X4KLP9"/>
<evidence type="ECO:0000256" key="4">
    <source>
        <dbReference type="ARBA" id="ARBA00022989"/>
    </source>
</evidence>
<dbReference type="PANTHER" id="PTHR40064">
    <property type="entry name" value="MEMBRANE PROTEIN-RELATED"/>
    <property type="match status" value="1"/>
</dbReference>
<dbReference type="EMBL" id="JAPDHZ010000003">
    <property type="protein sequence ID" value="MDG0792752.1"/>
    <property type="molecule type" value="Genomic_DNA"/>
</dbReference>
<dbReference type="PANTHER" id="PTHR40064:SF1">
    <property type="entry name" value="MEMBRANE PROTEIN"/>
    <property type="match status" value="1"/>
</dbReference>
<evidence type="ECO:0000256" key="1">
    <source>
        <dbReference type="ARBA" id="ARBA00004651"/>
    </source>
</evidence>
<accession>A0A9X4KLP9</accession>
<evidence type="ECO:0000256" key="6">
    <source>
        <dbReference type="SAM" id="Phobius"/>
    </source>
</evidence>
<dbReference type="Proteomes" id="UP001153387">
    <property type="component" value="Unassembled WGS sequence"/>
</dbReference>
<sequence length="351" mass="38542">MTIGARVFKTGLSVAIALWIGSLIGLKLPLIAAIASVVMIQPSIYRSWVQVLQQLQSNVLGAAAAIAAVWLVGSSPLSIGIVSVLMILLCIRLRAEETIGLTVVTVVVLMEAHGLGWPLVMDRLAALLTGIVTAFVVNIAIAPPRHRGRFVAQVKKSQTLLSLLLRTAVSNELRENVFNRELSGLKGQLRKLEDAYDLYAEERVVRKASRADRARLLVVYQGMLNALERGVTLIEAVEVHYFAAAADGAWRREIDGHIESLCAYHEHLMWKWDGLLKPGASASAPPPESSALLESIACSAEMERADKTRLAVVASAIYAYEERLRRLDKLIEHWLDRRDGSTEDSERLLGL</sequence>
<dbReference type="RefSeq" id="WP_277566515.1">
    <property type="nucleotide sequence ID" value="NZ_JAPDHZ010000003.1"/>
</dbReference>
<evidence type="ECO:0000256" key="5">
    <source>
        <dbReference type="ARBA" id="ARBA00023136"/>
    </source>
</evidence>
<keyword evidence="3 6" id="KW-0812">Transmembrane</keyword>
<feature type="transmembrane region" description="Helical" evidence="6">
    <location>
        <begin position="98"/>
        <end position="117"/>
    </location>
</feature>
<proteinExistence type="predicted"/>